<comment type="caution">
    <text evidence="2">The sequence shown here is derived from an EMBL/GenBank/DDBJ whole genome shotgun (WGS) entry which is preliminary data.</text>
</comment>
<proteinExistence type="predicted"/>
<evidence type="ECO:0000313" key="2">
    <source>
        <dbReference type="EMBL" id="GIZ04775.1"/>
    </source>
</evidence>
<dbReference type="AlphaFoldDB" id="A0AAV4YEI1"/>
<reference evidence="2 3" key="1">
    <citation type="submission" date="2021-06" db="EMBL/GenBank/DDBJ databases">
        <title>Caerostris extrusa draft genome.</title>
        <authorList>
            <person name="Kono N."/>
            <person name="Arakawa K."/>
        </authorList>
    </citation>
    <scope>NUCLEOTIDE SEQUENCE [LARGE SCALE GENOMIC DNA]</scope>
</reference>
<accession>A0AAV4YEI1</accession>
<sequence length="81" mass="9219">MGISENLKHLKTLELKTNHERRMAPGLFAKVAAWKKKSGSFTPRLARVPLSVCLRWGADNTFRTPSQHRTNELSPARQLVH</sequence>
<name>A0AAV4YEI1_CAEEX</name>
<dbReference type="EMBL" id="BPLR01019133">
    <property type="protein sequence ID" value="GIZ04775.1"/>
    <property type="molecule type" value="Genomic_DNA"/>
</dbReference>
<evidence type="ECO:0000313" key="3">
    <source>
        <dbReference type="Proteomes" id="UP001054945"/>
    </source>
</evidence>
<dbReference type="Proteomes" id="UP001054945">
    <property type="component" value="Unassembled WGS sequence"/>
</dbReference>
<feature type="region of interest" description="Disordered" evidence="1">
    <location>
        <begin position="61"/>
        <end position="81"/>
    </location>
</feature>
<gene>
    <name evidence="2" type="ORF">CEXT_568621</name>
</gene>
<protein>
    <submittedName>
        <fullName evidence="2">Uncharacterized protein</fullName>
    </submittedName>
</protein>
<evidence type="ECO:0000256" key="1">
    <source>
        <dbReference type="SAM" id="MobiDB-lite"/>
    </source>
</evidence>
<keyword evidence="3" id="KW-1185">Reference proteome</keyword>
<organism evidence="2 3">
    <name type="scientific">Caerostris extrusa</name>
    <name type="common">Bark spider</name>
    <name type="synonym">Caerostris bankana</name>
    <dbReference type="NCBI Taxonomy" id="172846"/>
    <lineage>
        <taxon>Eukaryota</taxon>
        <taxon>Metazoa</taxon>
        <taxon>Ecdysozoa</taxon>
        <taxon>Arthropoda</taxon>
        <taxon>Chelicerata</taxon>
        <taxon>Arachnida</taxon>
        <taxon>Araneae</taxon>
        <taxon>Araneomorphae</taxon>
        <taxon>Entelegynae</taxon>
        <taxon>Araneoidea</taxon>
        <taxon>Araneidae</taxon>
        <taxon>Caerostris</taxon>
    </lineage>
</organism>